<feature type="region of interest" description="Disordered" evidence="1">
    <location>
        <begin position="1"/>
        <end position="25"/>
    </location>
</feature>
<dbReference type="EMBL" id="CAJNNW010021233">
    <property type="protein sequence ID" value="CAE8667637.1"/>
    <property type="molecule type" value="Genomic_DNA"/>
</dbReference>
<accession>A0A813J6W8</accession>
<proteinExistence type="predicted"/>
<evidence type="ECO:0000313" key="2">
    <source>
        <dbReference type="EMBL" id="CAE8667637.1"/>
    </source>
</evidence>
<protein>
    <submittedName>
        <fullName evidence="2">Uncharacterized protein</fullName>
    </submittedName>
</protein>
<organism evidence="2 3">
    <name type="scientific">Polarella glacialis</name>
    <name type="common">Dinoflagellate</name>
    <dbReference type="NCBI Taxonomy" id="89957"/>
    <lineage>
        <taxon>Eukaryota</taxon>
        <taxon>Sar</taxon>
        <taxon>Alveolata</taxon>
        <taxon>Dinophyceae</taxon>
        <taxon>Suessiales</taxon>
        <taxon>Suessiaceae</taxon>
        <taxon>Polarella</taxon>
    </lineage>
</organism>
<name>A0A813J6W8_POLGL</name>
<dbReference type="Proteomes" id="UP000626109">
    <property type="component" value="Unassembled WGS sequence"/>
</dbReference>
<gene>
    <name evidence="2" type="ORF">PGLA2088_LOCUS16660</name>
</gene>
<evidence type="ECO:0000313" key="3">
    <source>
        <dbReference type="Proteomes" id="UP000626109"/>
    </source>
</evidence>
<reference evidence="2" key="1">
    <citation type="submission" date="2021-02" db="EMBL/GenBank/DDBJ databases">
        <authorList>
            <person name="Dougan E. K."/>
            <person name="Rhodes N."/>
            <person name="Thang M."/>
            <person name="Chan C."/>
        </authorList>
    </citation>
    <scope>NUCLEOTIDE SEQUENCE</scope>
</reference>
<sequence length="375" mass="41299">MHPSNHQSNHQQRSDPIQSNQQAGLNRRCDSIQIQIQSNHQKVQPAVGVQILAFDARSLPCNAQPLSGGGASWSLSSYNWSLSLAAQNLGPHRLSFLKPAAKQGWSPRPGGLQQHNDLGWLRHKPVTSKKKTIRCAVDLLLSVRKVPKSVALPVRSTHQRLQARCPAVLANLEYHPPTGQEFMHCGAVAYSFTNFACHEVLSLEFCFVRALKGHPGWPKAGWCKVLELSSKSANTKHNLMCSSLACKRHAPTVDPGLCCYPSFEGLIISVVSKLRGHSCECSSRMLAATRHQERMGKSDRHPAPCVCPCRLQQQIQPASVFKPACLSLRSFPAWQTHLRHVSSALRARCGVKPPLRKGQFCIRPILPTAATGPTK</sequence>
<feature type="compositionally biased region" description="Polar residues" evidence="1">
    <location>
        <begin position="1"/>
        <end position="24"/>
    </location>
</feature>
<dbReference type="AlphaFoldDB" id="A0A813J6W8"/>
<evidence type="ECO:0000256" key="1">
    <source>
        <dbReference type="SAM" id="MobiDB-lite"/>
    </source>
</evidence>
<comment type="caution">
    <text evidence="2">The sequence shown here is derived from an EMBL/GenBank/DDBJ whole genome shotgun (WGS) entry which is preliminary data.</text>
</comment>